<evidence type="ECO:0000313" key="7">
    <source>
        <dbReference type="EMBL" id="BAU27774.1"/>
    </source>
</evidence>
<comment type="subcellular location">
    <subcellularLocation>
        <location evidence="1">Membrane</location>
    </subcellularLocation>
    <subcellularLocation>
        <location evidence="2">Secreted</location>
    </subcellularLocation>
</comment>
<dbReference type="RefSeq" id="WP_096465372.1">
    <property type="nucleotide sequence ID" value="NZ_AP017312.1"/>
</dbReference>
<dbReference type="Pfam" id="PF01823">
    <property type="entry name" value="MACPF"/>
    <property type="match status" value="1"/>
</dbReference>
<dbReference type="GO" id="GO:0005576">
    <property type="term" value="C:extracellular region"/>
    <property type="evidence" value="ECO:0007669"/>
    <property type="project" value="UniProtKB-SubCell"/>
</dbReference>
<dbReference type="EMBL" id="AP017312">
    <property type="protein sequence ID" value="BAU27774.1"/>
    <property type="molecule type" value="Genomic_DNA"/>
</dbReference>
<evidence type="ECO:0000313" key="8">
    <source>
        <dbReference type="Proteomes" id="UP000217696"/>
    </source>
</evidence>
<evidence type="ECO:0000256" key="2">
    <source>
        <dbReference type="ARBA" id="ARBA00004613"/>
    </source>
</evidence>
<sequence>MKVKSTVKLGTATNLLMGLNPYWRFGSEAEDALFRPDNKPLVELEIEINPVELTWSYPEVSLHDSVESLLDEVYPFSIENPSDGTKAPILPSGPLLIGDKDKDSAMKELSTMLGIDLSNPDYGYALVQLRRTVGTAEHPCVEQGIRINPNPARIPVTFGVDEAFRKKLTMLRPCSDRAGQFSPDNITKDIALDYLDFYQKYGTHFVSRVTTGDIIFQIFAYPSYRFQKVKKAYEKTSQPISGPDAISFRYFTTNATTGTYGYVKEYSRILSFSGDKMLKQSIEAGEWQEANWAETTSIFAPFQEDTLVSLDRLDEECTQTVVTGIELTSLSLFAEHNRTKAWTRIFKSAIVQKYKGRIPVDFVPYCTCDMKTKLPQGDIPGFISTIATPTINVYKPTLDLSQMQFVAKEVVKTGTFFANILHCSEENTIHLPGTDVAMTAQVIDMAHAHSLPILALDDTAFASFMLSCRRFLGAMMVRNETDTKHYTIVDGLTYVLCDGLHHRYSVTVETDIRTVPHADLLARFASSIEFSYVFAQSLLNGATATKQVREFAKNALLWLSEVIPEDTTELELAELRVRALDLAKTASDPIPGAFVPLLPYSDYEKQVHAILDFVKEINEQMQINQEEIERRKQSELIIDVAKKMNENIIQSGELLAKVIEASAAQQSDLAAYYGSIVAQKKTEYERQQQKMDELEIAVQQQQSEVREAVENYKQALKDWQTREWIKFGLDIATNLFDAGTTVLIPAKSITSVKELGLTVQRMKKVLGVLNSTFKLYTSANTSVESIKNAQASLDGVDEMDTMANLAWDEMSQHMKAILATAPSDPEVNRCKARLDEAFGILVLRGKALASTKSSARDLARDIYIQQKQQIINEAQRKRLSDLQGYLKPEKIGDLQLNKIDLIGLTGHLTSIQNQMMGILAEAFLLQDQALQYQFLQPATNIDTFDLPGFRSALARQETNKIKAKTLLNQYQTTTTTPIDVEIHGVVTDQLIGGNVFQVAIQPDALEFLKYVQLRVVAVTAKIDGIASTDSGSYLINLACQGAPFYDRDAERNARMFTTLRRERTYEYEVGTNQPKFIDEGMSWSEDVNPITPFTIWEMSLPNTKCNQGIRFKDHTVTITLSFTLKARIKDAPARRLLMAAAGAPSAPDIVARMYQQGSSLNNWDVVFNMTLDKINDTLQKQYIEYKNNDTQFGGKISADIKTQIRKNKYAIKKIDMEYGYPSVTFLPNNNQHVQLEMQITGGTLTECEQKEGEQPECDPTVSIKKGILQAVVPIEKIKGVVEGQSNDVYSVALNLEQGSFSAKGIELSDEESLDMSDGELVAFNEGVKAYFETHKISYIINSLDLSNITTLEDLRPHEFYFKTLKTQSGNEILQLFIQTANRTAFDYSQTFLNKLPEPIPQGAECSLLVNSRIFFDKIIPASMDKGGWNIKGSNPNDPDKAWYSYFTEGLINGNIDLSRLDNRKTYTAYGSSKDIDKKYWIPGGNNVAWSISGMTIIPSPEGRLKLGYSQKQTQSFTEKVCERVSIGDWHCTENSLSTDFNMSISATLPLSIGGTGRDQKIQIRVSNQSIDVDGRTSGGGPCGSDDLQAQVNQALKDQIPGQVADKINVDFEPVSVFALKNLLFPSKNYINLTEVYAPGDLVIFGNFTSES</sequence>
<dbReference type="KEGG" id="asoc:CB4_01948"/>
<dbReference type="GO" id="GO:0016020">
    <property type="term" value="C:membrane"/>
    <property type="evidence" value="ECO:0007669"/>
    <property type="project" value="UniProtKB-SubCell"/>
</dbReference>
<name>A0A0U5BHY4_9BACL</name>
<gene>
    <name evidence="7" type="ORF">CB4_01948</name>
</gene>
<dbReference type="InterPro" id="IPR020864">
    <property type="entry name" value="MACPF"/>
</dbReference>
<keyword evidence="3" id="KW-0964">Secreted</keyword>
<accession>A0A0U5BHY4</accession>
<dbReference type="OrthoDB" id="8565372at2"/>
<keyword evidence="5" id="KW-1015">Disulfide bond</keyword>
<dbReference type="InterPro" id="IPR020863">
    <property type="entry name" value="MACPF_CS"/>
</dbReference>
<feature type="domain" description="MACPF" evidence="6">
    <location>
        <begin position="184"/>
        <end position="294"/>
    </location>
</feature>
<evidence type="ECO:0000256" key="4">
    <source>
        <dbReference type="ARBA" id="ARBA00023136"/>
    </source>
</evidence>
<proteinExistence type="predicted"/>
<organism evidence="7 8">
    <name type="scientific">Aneurinibacillus soli</name>
    <dbReference type="NCBI Taxonomy" id="1500254"/>
    <lineage>
        <taxon>Bacteria</taxon>
        <taxon>Bacillati</taxon>
        <taxon>Bacillota</taxon>
        <taxon>Bacilli</taxon>
        <taxon>Bacillales</taxon>
        <taxon>Paenibacillaceae</taxon>
        <taxon>Aneurinibacillus group</taxon>
        <taxon>Aneurinibacillus</taxon>
    </lineage>
</organism>
<evidence type="ECO:0000259" key="6">
    <source>
        <dbReference type="Pfam" id="PF01823"/>
    </source>
</evidence>
<keyword evidence="8" id="KW-1185">Reference proteome</keyword>
<reference evidence="7 8" key="1">
    <citation type="submission" date="2015-12" db="EMBL/GenBank/DDBJ databases">
        <title>Genome sequence of Aneurinibacillus soli.</title>
        <authorList>
            <person name="Lee J.S."/>
            <person name="Lee K.C."/>
            <person name="Kim K.K."/>
            <person name="Lee B.W."/>
        </authorList>
    </citation>
    <scope>NUCLEOTIDE SEQUENCE [LARGE SCALE GENOMIC DNA]</scope>
    <source>
        <strain evidence="7 8">CB4</strain>
    </source>
</reference>
<evidence type="ECO:0000256" key="1">
    <source>
        <dbReference type="ARBA" id="ARBA00004370"/>
    </source>
</evidence>
<evidence type="ECO:0000256" key="3">
    <source>
        <dbReference type="ARBA" id="ARBA00022525"/>
    </source>
</evidence>
<dbReference type="Proteomes" id="UP000217696">
    <property type="component" value="Chromosome"/>
</dbReference>
<protein>
    <recommendedName>
        <fullName evidence="6">MACPF domain-containing protein</fullName>
    </recommendedName>
</protein>
<evidence type="ECO:0000256" key="5">
    <source>
        <dbReference type="ARBA" id="ARBA00023157"/>
    </source>
</evidence>
<keyword evidence="4" id="KW-0472">Membrane</keyword>
<dbReference type="PROSITE" id="PS00279">
    <property type="entry name" value="MACPF_1"/>
    <property type="match status" value="1"/>
</dbReference>